<dbReference type="NCBIfam" id="TIGR00043">
    <property type="entry name" value="rRNA maturation RNase YbeY"/>
    <property type="match status" value="1"/>
</dbReference>
<dbReference type="PROSITE" id="PS01306">
    <property type="entry name" value="UPF0054"/>
    <property type="match status" value="1"/>
</dbReference>
<dbReference type="GO" id="GO:0004222">
    <property type="term" value="F:metalloendopeptidase activity"/>
    <property type="evidence" value="ECO:0007669"/>
    <property type="project" value="InterPro"/>
</dbReference>
<keyword evidence="3 7" id="KW-0479">Metal-binding</keyword>
<evidence type="ECO:0000313" key="8">
    <source>
        <dbReference type="EMBL" id="MBB3207318.1"/>
    </source>
</evidence>
<feature type="binding site" evidence="7">
    <location>
        <position position="133"/>
    </location>
    <ligand>
        <name>Zn(2+)</name>
        <dbReference type="ChEBI" id="CHEBI:29105"/>
        <note>catalytic</note>
    </ligand>
</feature>
<evidence type="ECO:0000256" key="6">
    <source>
        <dbReference type="ARBA" id="ARBA00022833"/>
    </source>
</evidence>
<dbReference type="GO" id="GO:0008270">
    <property type="term" value="F:zinc ion binding"/>
    <property type="evidence" value="ECO:0007669"/>
    <property type="project" value="UniProtKB-UniRule"/>
</dbReference>
<dbReference type="InterPro" id="IPR023091">
    <property type="entry name" value="MetalPrtase_cat_dom_sf_prd"/>
</dbReference>
<evidence type="ECO:0000256" key="2">
    <source>
        <dbReference type="ARBA" id="ARBA00022722"/>
    </source>
</evidence>
<dbReference type="GO" id="GO:0004521">
    <property type="term" value="F:RNA endonuclease activity"/>
    <property type="evidence" value="ECO:0007669"/>
    <property type="project" value="UniProtKB-UniRule"/>
</dbReference>
<reference evidence="8 9" key="1">
    <citation type="submission" date="2020-08" db="EMBL/GenBank/DDBJ databases">
        <title>Genomic Encyclopedia of Type Strains, Phase III (KMG-III): the genomes of soil and plant-associated and newly described type strains.</title>
        <authorList>
            <person name="Whitman W."/>
        </authorList>
    </citation>
    <scope>NUCLEOTIDE SEQUENCE [LARGE SCALE GENOMIC DNA]</scope>
    <source>
        <strain evidence="8 9">CECT 8075</strain>
    </source>
</reference>
<keyword evidence="2 7" id="KW-0540">Nuclease</keyword>
<dbReference type="Gene3D" id="3.40.390.30">
    <property type="entry name" value="Metalloproteases ('zincins'), catalytic domain"/>
    <property type="match status" value="1"/>
</dbReference>
<dbReference type="InterPro" id="IPR002036">
    <property type="entry name" value="YbeY"/>
</dbReference>
<dbReference type="EMBL" id="JACHXU010000010">
    <property type="protein sequence ID" value="MBB3207318.1"/>
    <property type="molecule type" value="Genomic_DNA"/>
</dbReference>
<keyword evidence="7" id="KW-0963">Cytoplasm</keyword>
<keyword evidence="5 7" id="KW-0378">Hydrolase</keyword>
<evidence type="ECO:0000256" key="1">
    <source>
        <dbReference type="ARBA" id="ARBA00010875"/>
    </source>
</evidence>
<name>A0A7W5DZC7_9BACT</name>
<comment type="cofactor">
    <cofactor evidence="7">
        <name>Zn(2+)</name>
        <dbReference type="ChEBI" id="CHEBI:29105"/>
    </cofactor>
    <text evidence="7">Binds 1 zinc ion.</text>
</comment>
<dbReference type="Proteomes" id="UP000536179">
    <property type="component" value="Unassembled WGS sequence"/>
</dbReference>
<accession>A0A7W5DZC7</accession>
<evidence type="ECO:0000256" key="3">
    <source>
        <dbReference type="ARBA" id="ARBA00022723"/>
    </source>
</evidence>
<dbReference type="PANTHER" id="PTHR46986:SF1">
    <property type="entry name" value="ENDORIBONUCLEASE YBEY, CHLOROPLASTIC"/>
    <property type="match status" value="1"/>
</dbReference>
<dbReference type="Pfam" id="PF02130">
    <property type="entry name" value="YbeY"/>
    <property type="match status" value="1"/>
</dbReference>
<feature type="binding site" evidence="7">
    <location>
        <position position="127"/>
    </location>
    <ligand>
        <name>Zn(2+)</name>
        <dbReference type="ChEBI" id="CHEBI:29105"/>
        <note>catalytic</note>
    </ligand>
</feature>
<keyword evidence="4 7" id="KW-0255">Endonuclease</keyword>
<sequence length="152" mass="16866">MTGLMSEIEITIDSRVRDQVRGHSSEERPLGRVEIEAAVRAAAAVGNCTDCRIGVRVTDDATIHKINREFLQHDYPTDVISFPYELQPPMVEGELVVSIDTAENEATDAGWSVAQELLLYVIHGTLHLVGFDDTDDESRKEMREAERKALGG</sequence>
<proteinExistence type="inferred from homology"/>
<comment type="caution">
    <text evidence="8">The sequence shown here is derived from an EMBL/GenBank/DDBJ whole genome shotgun (WGS) entry which is preliminary data.</text>
</comment>
<keyword evidence="7" id="KW-0698">rRNA processing</keyword>
<keyword evidence="6 7" id="KW-0862">Zinc</keyword>
<dbReference type="GO" id="GO:0006364">
    <property type="term" value="P:rRNA processing"/>
    <property type="evidence" value="ECO:0007669"/>
    <property type="project" value="UniProtKB-UniRule"/>
</dbReference>
<dbReference type="HAMAP" id="MF_00009">
    <property type="entry name" value="Endoribonucl_YbeY"/>
    <property type="match status" value="1"/>
</dbReference>
<protein>
    <recommendedName>
        <fullName evidence="7">Endoribonuclease YbeY</fullName>
        <ecNumber evidence="7">3.1.-.-</ecNumber>
    </recommendedName>
</protein>
<dbReference type="PANTHER" id="PTHR46986">
    <property type="entry name" value="ENDORIBONUCLEASE YBEY, CHLOROPLASTIC"/>
    <property type="match status" value="1"/>
</dbReference>
<gene>
    <name evidence="7" type="primary">ybeY</name>
    <name evidence="8" type="ORF">FHS27_003139</name>
</gene>
<dbReference type="GO" id="GO:0005737">
    <property type="term" value="C:cytoplasm"/>
    <property type="evidence" value="ECO:0007669"/>
    <property type="project" value="UniProtKB-SubCell"/>
</dbReference>
<organism evidence="8 9">
    <name type="scientific">Aporhodopirellula rubra</name>
    <dbReference type="NCBI Taxonomy" id="980271"/>
    <lineage>
        <taxon>Bacteria</taxon>
        <taxon>Pseudomonadati</taxon>
        <taxon>Planctomycetota</taxon>
        <taxon>Planctomycetia</taxon>
        <taxon>Pirellulales</taxon>
        <taxon>Pirellulaceae</taxon>
        <taxon>Aporhodopirellula</taxon>
    </lineage>
</organism>
<comment type="function">
    <text evidence="7">Single strand-specific metallo-endoribonuclease involved in late-stage 70S ribosome quality control and in maturation of the 3' terminus of the 16S rRNA.</text>
</comment>
<keyword evidence="7" id="KW-0690">Ribosome biogenesis</keyword>
<dbReference type="EC" id="3.1.-.-" evidence="7"/>
<evidence type="ECO:0000256" key="4">
    <source>
        <dbReference type="ARBA" id="ARBA00022759"/>
    </source>
</evidence>
<dbReference type="RefSeq" id="WP_184305684.1">
    <property type="nucleotide sequence ID" value="NZ_JACHXU010000010.1"/>
</dbReference>
<evidence type="ECO:0000256" key="5">
    <source>
        <dbReference type="ARBA" id="ARBA00022801"/>
    </source>
</evidence>
<evidence type="ECO:0000256" key="7">
    <source>
        <dbReference type="HAMAP-Rule" id="MF_00009"/>
    </source>
</evidence>
<dbReference type="SUPFAM" id="SSF55486">
    <property type="entry name" value="Metalloproteases ('zincins'), catalytic domain"/>
    <property type="match status" value="1"/>
</dbReference>
<feature type="binding site" evidence="7">
    <location>
        <position position="123"/>
    </location>
    <ligand>
        <name>Zn(2+)</name>
        <dbReference type="ChEBI" id="CHEBI:29105"/>
        <note>catalytic</note>
    </ligand>
</feature>
<comment type="subcellular location">
    <subcellularLocation>
        <location evidence="7">Cytoplasm</location>
    </subcellularLocation>
</comment>
<keyword evidence="9" id="KW-1185">Reference proteome</keyword>
<comment type="similarity">
    <text evidence="1 7">Belongs to the endoribonuclease YbeY family.</text>
</comment>
<dbReference type="InterPro" id="IPR020549">
    <property type="entry name" value="YbeY_CS"/>
</dbReference>
<dbReference type="AlphaFoldDB" id="A0A7W5DZC7"/>
<evidence type="ECO:0000313" key="9">
    <source>
        <dbReference type="Proteomes" id="UP000536179"/>
    </source>
</evidence>